<dbReference type="NCBIfam" id="NF037968">
    <property type="entry name" value="SemiSWEET_2"/>
    <property type="match status" value="1"/>
</dbReference>
<dbReference type="InterPro" id="IPR006603">
    <property type="entry name" value="PQ-loop_rpt"/>
</dbReference>
<evidence type="ECO:0000313" key="6">
    <source>
        <dbReference type="EMBL" id="RDB35502.1"/>
    </source>
</evidence>
<reference evidence="6" key="1">
    <citation type="submission" date="2018-04" db="EMBL/GenBank/DDBJ databases">
        <title>Draft genome sequence of the Candidatus Spirobacillus cienkowskii, a pathogen of freshwater Daphnia species, reconstructed from hemolymph metagenomic reads.</title>
        <authorList>
            <person name="Bresciani L."/>
            <person name="Lemos L.N."/>
            <person name="Wale N."/>
            <person name="Lin J.Y."/>
            <person name="Fernandes G.R."/>
            <person name="Duffy M.A."/>
            <person name="Rodrigues J.M."/>
        </authorList>
    </citation>
    <scope>NUCLEOTIDE SEQUENCE [LARGE SCALE GENOMIC DNA]</scope>
    <source>
        <strain evidence="6">Binning01</strain>
    </source>
</reference>
<dbReference type="GO" id="GO:0016020">
    <property type="term" value="C:membrane"/>
    <property type="evidence" value="ECO:0007669"/>
    <property type="project" value="UniProtKB-SubCell"/>
</dbReference>
<keyword evidence="2 5" id="KW-0812">Transmembrane</keyword>
<accession>A0A369KPL0</accession>
<keyword evidence="4 5" id="KW-0472">Membrane</keyword>
<keyword evidence="7" id="KW-1185">Reference proteome</keyword>
<proteinExistence type="predicted"/>
<comment type="caution">
    <text evidence="6">The sequence shown here is derived from an EMBL/GenBank/DDBJ whole genome shotgun (WGS) entry which is preliminary data.</text>
</comment>
<feature type="transmembrane region" description="Helical" evidence="5">
    <location>
        <begin position="6"/>
        <end position="25"/>
    </location>
</feature>
<dbReference type="EMBL" id="QOVW01000083">
    <property type="protein sequence ID" value="RDB35502.1"/>
    <property type="molecule type" value="Genomic_DNA"/>
</dbReference>
<dbReference type="Pfam" id="PF04193">
    <property type="entry name" value="PQ-loop"/>
    <property type="match status" value="1"/>
</dbReference>
<dbReference type="Proteomes" id="UP000253934">
    <property type="component" value="Unassembled WGS sequence"/>
</dbReference>
<keyword evidence="3 5" id="KW-1133">Transmembrane helix</keyword>
<protein>
    <submittedName>
        <fullName evidence="6">Glutathione synthetase</fullName>
    </submittedName>
</protein>
<dbReference type="RefSeq" id="WP_338635354.1">
    <property type="nucleotide sequence ID" value="NZ_CP146516.1"/>
</dbReference>
<dbReference type="GO" id="GO:0051119">
    <property type="term" value="F:sugar transmembrane transporter activity"/>
    <property type="evidence" value="ECO:0007669"/>
    <property type="project" value="InterPro"/>
</dbReference>
<evidence type="ECO:0000256" key="4">
    <source>
        <dbReference type="ARBA" id="ARBA00023136"/>
    </source>
</evidence>
<dbReference type="InterPro" id="IPR047662">
    <property type="entry name" value="SemiSWEET"/>
</dbReference>
<evidence type="ECO:0000256" key="1">
    <source>
        <dbReference type="ARBA" id="ARBA00004141"/>
    </source>
</evidence>
<feature type="transmembrane region" description="Helical" evidence="5">
    <location>
        <begin position="63"/>
        <end position="86"/>
    </location>
</feature>
<dbReference type="Gene3D" id="1.20.1280.290">
    <property type="match status" value="1"/>
</dbReference>
<evidence type="ECO:0000256" key="2">
    <source>
        <dbReference type="ARBA" id="ARBA00022692"/>
    </source>
</evidence>
<evidence type="ECO:0000256" key="5">
    <source>
        <dbReference type="SAM" id="Phobius"/>
    </source>
</evidence>
<dbReference type="AlphaFoldDB" id="A0A369KPL0"/>
<feature type="transmembrane region" description="Helical" evidence="5">
    <location>
        <begin position="37"/>
        <end position="57"/>
    </location>
</feature>
<name>A0A369KPL0_9BACT</name>
<organism evidence="6 7">
    <name type="scientific">Spirobacillus cienkowskii</name>
    <dbReference type="NCBI Taxonomy" id="495820"/>
    <lineage>
        <taxon>Bacteria</taxon>
        <taxon>Pseudomonadati</taxon>
        <taxon>Bdellovibrionota</taxon>
        <taxon>Oligoflexia</taxon>
        <taxon>Silvanigrellales</taxon>
        <taxon>Spirobacillus</taxon>
    </lineage>
</organism>
<evidence type="ECO:0000313" key="7">
    <source>
        <dbReference type="Proteomes" id="UP000253934"/>
    </source>
</evidence>
<gene>
    <name evidence="6" type="ORF">DCC88_09700</name>
</gene>
<comment type="subcellular location">
    <subcellularLocation>
        <location evidence="1">Membrane</location>
        <topology evidence="1">Multi-pass membrane protein</topology>
    </subcellularLocation>
</comment>
<evidence type="ECO:0000256" key="3">
    <source>
        <dbReference type="ARBA" id="ARBA00022989"/>
    </source>
</evidence>
<sequence>MDEYLPSVIGYLAAFLTTFSFLPQAIKTIKTRCTKGISTLMYTLFTIGIFFWLVYGVLVEDKIIIAANVITFIFACIILFISFYNLKKENNQCNKSS</sequence>